<proteinExistence type="predicted"/>
<protein>
    <recommendedName>
        <fullName evidence="5">Secreted protein</fullName>
    </recommendedName>
</protein>
<keyword evidence="4" id="KW-1185">Reference proteome</keyword>
<dbReference type="AlphaFoldDB" id="A0A0E0J6Y1"/>
<feature type="region of interest" description="Disordered" evidence="1">
    <location>
        <begin position="30"/>
        <end position="58"/>
    </location>
</feature>
<evidence type="ECO:0000313" key="3">
    <source>
        <dbReference type="EnsemblPlants" id="ONIVA12G03030.1"/>
    </source>
</evidence>
<organism evidence="3">
    <name type="scientific">Oryza nivara</name>
    <name type="common">Indian wild rice</name>
    <name type="synonym">Oryza sativa f. spontanea</name>
    <dbReference type="NCBI Taxonomy" id="4536"/>
    <lineage>
        <taxon>Eukaryota</taxon>
        <taxon>Viridiplantae</taxon>
        <taxon>Streptophyta</taxon>
        <taxon>Embryophyta</taxon>
        <taxon>Tracheophyta</taxon>
        <taxon>Spermatophyta</taxon>
        <taxon>Magnoliopsida</taxon>
        <taxon>Liliopsida</taxon>
        <taxon>Poales</taxon>
        <taxon>Poaceae</taxon>
        <taxon>BOP clade</taxon>
        <taxon>Oryzoideae</taxon>
        <taxon>Oryzeae</taxon>
        <taxon>Oryzinae</taxon>
        <taxon>Oryza</taxon>
    </lineage>
</organism>
<evidence type="ECO:0008006" key="5">
    <source>
        <dbReference type="Google" id="ProtNLM"/>
    </source>
</evidence>
<feature type="signal peptide" evidence="2">
    <location>
        <begin position="1"/>
        <end position="15"/>
    </location>
</feature>
<evidence type="ECO:0000256" key="1">
    <source>
        <dbReference type="SAM" id="MobiDB-lite"/>
    </source>
</evidence>
<feature type="chain" id="PRO_5012768491" description="Secreted protein" evidence="2">
    <location>
        <begin position="16"/>
        <end position="134"/>
    </location>
</feature>
<dbReference type="EnsemblPlants" id="ONIVA12G03030.1">
    <property type="protein sequence ID" value="ONIVA12G03030.1"/>
    <property type="gene ID" value="ONIVA12G03030"/>
</dbReference>
<reference evidence="3" key="1">
    <citation type="submission" date="2015-04" db="UniProtKB">
        <authorList>
            <consortium name="EnsemblPlants"/>
        </authorList>
    </citation>
    <scope>IDENTIFICATION</scope>
    <source>
        <strain evidence="3">SL10</strain>
    </source>
</reference>
<evidence type="ECO:0000256" key="2">
    <source>
        <dbReference type="SAM" id="SignalP"/>
    </source>
</evidence>
<dbReference type="Proteomes" id="UP000006591">
    <property type="component" value="Chromosome 12"/>
</dbReference>
<keyword evidence="2" id="KW-0732">Signal</keyword>
<name>A0A0E0J6Y1_ORYNI</name>
<sequence length="134" mass="14943">MVFLKIMLPFANLCAIPVLQKMARDGGRRRGVLRGASWKPPRRSLTSPSPTWARPSTSRFGAYHPESECWAAPLTTTPDGDDTTAATATKVTQRWRQQHASSHLGEERRCSNRLPKIFYAKRPPYPSTGAVPPK</sequence>
<accession>A0A0E0J6Y1</accession>
<feature type="region of interest" description="Disordered" evidence="1">
    <location>
        <begin position="115"/>
        <end position="134"/>
    </location>
</feature>
<dbReference type="OMA" id="HPESECW"/>
<reference evidence="3" key="2">
    <citation type="submission" date="2018-04" db="EMBL/GenBank/DDBJ databases">
        <title>OnivRS2 (Oryza nivara Reference Sequence Version 2).</title>
        <authorList>
            <person name="Zhang J."/>
            <person name="Kudrna D."/>
            <person name="Lee S."/>
            <person name="Talag J."/>
            <person name="Rajasekar S."/>
            <person name="Welchert J."/>
            <person name="Hsing Y.-I."/>
            <person name="Wing R.A."/>
        </authorList>
    </citation>
    <scope>NUCLEOTIDE SEQUENCE [LARGE SCALE GENOMIC DNA]</scope>
    <source>
        <strain evidence="3">SL10</strain>
    </source>
</reference>
<dbReference type="Gramene" id="ONIVA12G03030.1">
    <property type="protein sequence ID" value="ONIVA12G03030.1"/>
    <property type="gene ID" value="ONIVA12G03030"/>
</dbReference>
<evidence type="ECO:0000313" key="4">
    <source>
        <dbReference type="Proteomes" id="UP000006591"/>
    </source>
</evidence>
<dbReference type="HOGENOM" id="CLU_1899622_0_0_1"/>